<evidence type="ECO:0000256" key="3">
    <source>
        <dbReference type="ARBA" id="ARBA00023163"/>
    </source>
</evidence>
<keyword evidence="5" id="KW-0175">Coiled coil</keyword>
<dbReference type="EMBL" id="CP092864">
    <property type="protein sequence ID" value="UYV64221.1"/>
    <property type="molecule type" value="Genomic_DNA"/>
</dbReference>
<evidence type="ECO:0000256" key="4">
    <source>
        <dbReference type="ARBA" id="ARBA00023242"/>
    </source>
</evidence>
<keyword evidence="3" id="KW-0804">Transcription</keyword>
<evidence type="ECO:0000313" key="6">
    <source>
        <dbReference type="EMBL" id="UYV64221.1"/>
    </source>
</evidence>
<name>A0ABY6K5U9_9ARAC</name>
<keyword evidence="4" id="KW-0539">Nucleus</keyword>
<gene>
    <name evidence="6" type="ORF">LAZ67_2007066</name>
</gene>
<dbReference type="InterPro" id="IPR051732">
    <property type="entry name" value="USF"/>
</dbReference>
<feature type="coiled-coil region" evidence="5">
    <location>
        <begin position="237"/>
        <end position="264"/>
    </location>
</feature>
<dbReference type="PANTHER" id="PTHR46117:SF3">
    <property type="entry name" value="FI24210P1"/>
    <property type="match status" value="1"/>
</dbReference>
<evidence type="ECO:0000256" key="2">
    <source>
        <dbReference type="ARBA" id="ARBA00023015"/>
    </source>
</evidence>
<dbReference type="Proteomes" id="UP001235939">
    <property type="component" value="Chromosome 02"/>
</dbReference>
<sequence>MLFGWNQHCSCADGTVVSVENHPSLTHASLLDPNGIQYQFKSENGQIQQHEGDGTVAVTTGTALVSQQVAQAIISNNPYQSANGSASPTGGAENQFYVMMSPQEVLSQQGQGQRTLAPRTHQFSPKLEGARTMRDEKRRATHNEDVRLWCSGETEEGQDQQLDRKVIQDHPRLLHGQHQAGPGGHSLLLCNYIKVLAHLAPDCWSKSAVWGWQQSKGGILAKACDYIAELRAGCARVPELTKELEQAKLENQVLHQQCENIKTQNKLLLNLIQQHGISLENFEIS</sequence>
<accession>A0ABY6K5U9</accession>
<organism evidence="6 7">
    <name type="scientific">Cordylochernes scorpioides</name>
    <dbReference type="NCBI Taxonomy" id="51811"/>
    <lineage>
        <taxon>Eukaryota</taxon>
        <taxon>Metazoa</taxon>
        <taxon>Ecdysozoa</taxon>
        <taxon>Arthropoda</taxon>
        <taxon>Chelicerata</taxon>
        <taxon>Arachnida</taxon>
        <taxon>Pseudoscorpiones</taxon>
        <taxon>Cheliferoidea</taxon>
        <taxon>Chernetidae</taxon>
        <taxon>Cordylochernes</taxon>
    </lineage>
</organism>
<dbReference type="Gene3D" id="4.10.280.10">
    <property type="entry name" value="Helix-loop-helix DNA-binding domain"/>
    <property type="match status" value="1"/>
</dbReference>
<dbReference type="InterPro" id="IPR036638">
    <property type="entry name" value="HLH_DNA-bd_sf"/>
</dbReference>
<dbReference type="PANTHER" id="PTHR46117">
    <property type="entry name" value="FI24210P1"/>
    <property type="match status" value="1"/>
</dbReference>
<reference evidence="6 7" key="1">
    <citation type="submission" date="2022-01" db="EMBL/GenBank/DDBJ databases">
        <title>A chromosomal length assembly of Cordylochernes scorpioides.</title>
        <authorList>
            <person name="Zeh D."/>
            <person name="Zeh J."/>
        </authorList>
    </citation>
    <scope>NUCLEOTIDE SEQUENCE [LARGE SCALE GENOMIC DNA]</scope>
    <source>
        <strain evidence="6">IN4F17</strain>
        <tissue evidence="6">Whole Body</tissue>
    </source>
</reference>
<protein>
    <submittedName>
        <fullName evidence="6">USF1</fullName>
    </submittedName>
</protein>
<keyword evidence="2" id="KW-0805">Transcription regulation</keyword>
<comment type="subcellular location">
    <subcellularLocation>
        <location evidence="1">Nucleus</location>
    </subcellularLocation>
</comment>
<evidence type="ECO:0000313" key="7">
    <source>
        <dbReference type="Proteomes" id="UP001235939"/>
    </source>
</evidence>
<evidence type="ECO:0000256" key="1">
    <source>
        <dbReference type="ARBA" id="ARBA00004123"/>
    </source>
</evidence>
<evidence type="ECO:0000256" key="5">
    <source>
        <dbReference type="SAM" id="Coils"/>
    </source>
</evidence>
<keyword evidence="7" id="KW-1185">Reference proteome</keyword>
<proteinExistence type="predicted"/>